<evidence type="ECO:0000313" key="4">
    <source>
        <dbReference type="EMBL" id="KAJ1109520.1"/>
    </source>
</evidence>
<sequence length="414" mass="43775">MSEEDSVLEDIGQKITLTLRMLMLGKEVGSIIGKKGETIKGIREQSSARVSISEGPSPSRITTITGPTDAVFEAVSMITFKLAEDISHVNDNGTESVTPSATLRLVVRSSQCGSIIGKAGSRIKEIRESTGAQVQVAGEMLPNSTERTVTLTGTPEAVIESVKQISFVILETSPKGPSIPYCPNMSLGMALLSANQGFPVHGQFPVTHAEVNKLQQYSLHQNPFSALPQVPAMISALETSAPTTSQEFLIPNDCIGCVIGRQGSKIREIRQMSGALIRIGSQEEGSTERLVTITGTANSITVAQYLITACLETARSSAQAASSSSPSEVGMSFSQAPSLPQAITMPTMAGHSPSFLTTPYTFPLSNFLGIKPYPLLAMAPSTISPAAGGLSSYMAKICAANGTKKAERQKFSPY</sequence>
<protein>
    <recommendedName>
        <fullName evidence="3">K Homology domain-containing protein</fullName>
    </recommendedName>
</protein>
<dbReference type="Proteomes" id="UP001066276">
    <property type="component" value="Chromosome 9"/>
</dbReference>
<proteinExistence type="predicted"/>
<reference evidence="4" key="1">
    <citation type="journal article" date="2022" name="bioRxiv">
        <title>Sequencing and chromosome-scale assembly of the giantPleurodeles waltlgenome.</title>
        <authorList>
            <person name="Brown T."/>
            <person name="Elewa A."/>
            <person name="Iarovenko S."/>
            <person name="Subramanian E."/>
            <person name="Araus A.J."/>
            <person name="Petzold A."/>
            <person name="Susuki M."/>
            <person name="Suzuki K.-i.T."/>
            <person name="Hayashi T."/>
            <person name="Toyoda A."/>
            <person name="Oliveira C."/>
            <person name="Osipova E."/>
            <person name="Leigh N.D."/>
            <person name="Simon A."/>
            <person name="Yun M.H."/>
        </authorList>
    </citation>
    <scope>NUCLEOTIDE SEQUENCE</scope>
    <source>
        <strain evidence="4">20211129_DDA</strain>
        <tissue evidence="4">Liver</tissue>
    </source>
</reference>
<keyword evidence="5" id="KW-1185">Reference proteome</keyword>
<dbReference type="EMBL" id="JANPWB010000013">
    <property type="protein sequence ID" value="KAJ1109520.1"/>
    <property type="molecule type" value="Genomic_DNA"/>
</dbReference>
<keyword evidence="2" id="KW-0694">RNA-binding</keyword>
<dbReference type="Gene3D" id="3.30.1370.10">
    <property type="entry name" value="K Homology domain, type 1"/>
    <property type="match status" value="3"/>
</dbReference>
<evidence type="ECO:0000259" key="3">
    <source>
        <dbReference type="SMART" id="SM00322"/>
    </source>
</evidence>
<organism evidence="4 5">
    <name type="scientific">Pleurodeles waltl</name>
    <name type="common">Iberian ribbed newt</name>
    <dbReference type="NCBI Taxonomy" id="8319"/>
    <lineage>
        <taxon>Eukaryota</taxon>
        <taxon>Metazoa</taxon>
        <taxon>Chordata</taxon>
        <taxon>Craniata</taxon>
        <taxon>Vertebrata</taxon>
        <taxon>Euteleostomi</taxon>
        <taxon>Amphibia</taxon>
        <taxon>Batrachia</taxon>
        <taxon>Caudata</taxon>
        <taxon>Salamandroidea</taxon>
        <taxon>Salamandridae</taxon>
        <taxon>Pleurodelinae</taxon>
        <taxon>Pleurodeles</taxon>
    </lineage>
</organism>
<dbReference type="InterPro" id="IPR036612">
    <property type="entry name" value="KH_dom_type_1_sf"/>
</dbReference>
<accession>A0AAV7N9X6</accession>
<dbReference type="GO" id="GO:0003723">
    <property type="term" value="F:RNA binding"/>
    <property type="evidence" value="ECO:0007669"/>
    <property type="project" value="UniProtKB-UniRule"/>
</dbReference>
<comment type="caution">
    <text evidence="4">The sequence shown here is derived from an EMBL/GenBank/DDBJ whole genome shotgun (WGS) entry which is preliminary data.</text>
</comment>
<dbReference type="InterPro" id="IPR004087">
    <property type="entry name" value="KH_dom"/>
</dbReference>
<feature type="domain" description="K Homology" evidence="3">
    <location>
        <begin position="15"/>
        <end position="83"/>
    </location>
</feature>
<dbReference type="Pfam" id="PF00013">
    <property type="entry name" value="KH_1"/>
    <property type="match status" value="3"/>
</dbReference>
<evidence type="ECO:0000313" key="5">
    <source>
        <dbReference type="Proteomes" id="UP001066276"/>
    </source>
</evidence>
<feature type="domain" description="K Homology" evidence="3">
    <location>
        <begin position="99"/>
        <end position="170"/>
    </location>
</feature>
<name>A0AAV7N9X6_PLEWA</name>
<dbReference type="CDD" id="cd02396">
    <property type="entry name" value="KH-I_PCBP_rpt2"/>
    <property type="match status" value="1"/>
</dbReference>
<keyword evidence="1" id="KW-0677">Repeat</keyword>
<gene>
    <name evidence="4" type="ORF">NDU88_006880</name>
</gene>
<dbReference type="PROSITE" id="PS50084">
    <property type="entry name" value="KH_TYPE_1"/>
    <property type="match status" value="3"/>
</dbReference>
<evidence type="ECO:0000256" key="2">
    <source>
        <dbReference type="PROSITE-ProRule" id="PRU00117"/>
    </source>
</evidence>
<dbReference type="PANTHER" id="PTHR10288">
    <property type="entry name" value="KH DOMAIN CONTAINING RNA BINDING PROTEIN"/>
    <property type="match status" value="1"/>
</dbReference>
<dbReference type="SMART" id="SM00322">
    <property type="entry name" value="KH"/>
    <property type="match status" value="3"/>
</dbReference>
<evidence type="ECO:0000256" key="1">
    <source>
        <dbReference type="ARBA" id="ARBA00022737"/>
    </source>
</evidence>
<dbReference type="SUPFAM" id="SSF54791">
    <property type="entry name" value="Eukaryotic type KH-domain (KH-domain type I)"/>
    <property type="match status" value="3"/>
</dbReference>
<feature type="domain" description="K Homology" evidence="3">
    <location>
        <begin position="242"/>
        <end position="312"/>
    </location>
</feature>
<dbReference type="AlphaFoldDB" id="A0AAV7N9X6"/>
<dbReference type="InterPro" id="IPR004088">
    <property type="entry name" value="KH_dom_type_1"/>
</dbReference>